<gene>
    <name evidence="8" type="ORF">A3A77_03570</name>
</gene>
<organism evidence="8 9">
    <name type="scientific">Candidatus Blackburnbacteria bacterium RIFCSPLOWO2_01_FULL_40_20</name>
    <dbReference type="NCBI Taxonomy" id="1797519"/>
    <lineage>
        <taxon>Bacteria</taxon>
        <taxon>Candidatus Blackburniibacteriota</taxon>
    </lineage>
</organism>
<evidence type="ECO:0000313" key="8">
    <source>
        <dbReference type="EMBL" id="OGY13831.1"/>
    </source>
</evidence>
<sequence>MKLSLIRDLKSLRLVLKDPEAVGPDPAYWVFSEIGGLWNNITLIAPGNYNGEFPKTFGHYHETHVNEKIHVIEGKGVMLLQKRLVENGNPISEKIEEVICIKAKAGDEIIVPFEYGHSWYNTSDEPLILFDDWSAGHVPGDYKEIGRLQGMAYYITDNNGIDVLKNSNYTIVPQIKWLTVEEFSKRRLPK</sequence>
<dbReference type="InterPro" id="IPR010551">
    <property type="entry name" value="G6P_isomerase_prok"/>
</dbReference>
<comment type="similarity">
    <text evidence="2">Belongs to the archaeal-type GPI family.</text>
</comment>
<comment type="pathway">
    <text evidence="1">Carbohydrate degradation; glycolysis; D-glyceraldehyde 3-phosphate and glycerone phosphate from D-glucose: step 2/4.</text>
</comment>
<dbReference type="GO" id="GO:0005737">
    <property type="term" value="C:cytoplasm"/>
    <property type="evidence" value="ECO:0007669"/>
    <property type="project" value="InterPro"/>
</dbReference>
<evidence type="ECO:0000259" key="7">
    <source>
        <dbReference type="Pfam" id="PF06560"/>
    </source>
</evidence>
<evidence type="ECO:0000256" key="6">
    <source>
        <dbReference type="ARBA" id="ARBA00029321"/>
    </source>
</evidence>
<keyword evidence="4" id="KW-0312">Gluconeogenesis</keyword>
<protein>
    <recommendedName>
        <fullName evidence="3">glucose-6-phosphate isomerase</fullName>
        <ecNumber evidence="3">5.3.1.9</ecNumber>
    </recommendedName>
</protein>
<evidence type="ECO:0000256" key="1">
    <source>
        <dbReference type="ARBA" id="ARBA00004926"/>
    </source>
</evidence>
<evidence type="ECO:0000256" key="5">
    <source>
        <dbReference type="ARBA" id="ARBA00023152"/>
    </source>
</evidence>
<accession>A0A1G1VEN9</accession>
<evidence type="ECO:0000256" key="2">
    <source>
        <dbReference type="ARBA" id="ARBA00006542"/>
    </source>
</evidence>
<evidence type="ECO:0000256" key="4">
    <source>
        <dbReference type="ARBA" id="ARBA00022432"/>
    </source>
</evidence>
<dbReference type="InterPro" id="IPR011051">
    <property type="entry name" value="RmlC_Cupin_sf"/>
</dbReference>
<dbReference type="SUPFAM" id="SSF51182">
    <property type="entry name" value="RmlC-like cupins"/>
    <property type="match status" value="1"/>
</dbReference>
<dbReference type="GO" id="GO:0006094">
    <property type="term" value="P:gluconeogenesis"/>
    <property type="evidence" value="ECO:0007669"/>
    <property type="project" value="UniProtKB-KW"/>
</dbReference>
<dbReference type="GO" id="GO:0004347">
    <property type="term" value="F:glucose-6-phosphate isomerase activity"/>
    <property type="evidence" value="ECO:0007669"/>
    <property type="project" value="UniProtKB-EC"/>
</dbReference>
<dbReference type="UniPathway" id="UPA00109">
    <property type="reaction ID" value="UER00181"/>
</dbReference>
<dbReference type="Pfam" id="PF06560">
    <property type="entry name" value="GPI"/>
    <property type="match status" value="1"/>
</dbReference>
<dbReference type="CDD" id="cd02218">
    <property type="entry name" value="cupin_PGI"/>
    <property type="match status" value="1"/>
</dbReference>
<evidence type="ECO:0000313" key="9">
    <source>
        <dbReference type="Proteomes" id="UP000178659"/>
    </source>
</evidence>
<name>A0A1G1VEN9_9BACT</name>
<reference evidence="8 9" key="1">
    <citation type="journal article" date="2016" name="Nat. Commun.">
        <title>Thousands of microbial genomes shed light on interconnected biogeochemical processes in an aquifer system.</title>
        <authorList>
            <person name="Anantharaman K."/>
            <person name="Brown C.T."/>
            <person name="Hug L.A."/>
            <person name="Sharon I."/>
            <person name="Castelle C.J."/>
            <person name="Probst A.J."/>
            <person name="Thomas B.C."/>
            <person name="Singh A."/>
            <person name="Wilkins M.J."/>
            <person name="Karaoz U."/>
            <person name="Brodie E.L."/>
            <person name="Williams K.H."/>
            <person name="Hubbard S.S."/>
            <person name="Banfield J.F."/>
        </authorList>
    </citation>
    <scope>NUCLEOTIDE SEQUENCE [LARGE SCALE GENOMIC DNA]</scope>
</reference>
<dbReference type="EMBL" id="MHCC01000008">
    <property type="protein sequence ID" value="OGY13831.1"/>
    <property type="molecule type" value="Genomic_DNA"/>
</dbReference>
<dbReference type="GO" id="GO:0006096">
    <property type="term" value="P:glycolytic process"/>
    <property type="evidence" value="ECO:0007669"/>
    <property type="project" value="UniProtKB-UniPathway"/>
</dbReference>
<dbReference type="EC" id="5.3.1.9" evidence="3"/>
<dbReference type="Gene3D" id="2.60.120.10">
    <property type="entry name" value="Jelly Rolls"/>
    <property type="match status" value="1"/>
</dbReference>
<dbReference type="InterPro" id="IPR014710">
    <property type="entry name" value="RmlC-like_jellyroll"/>
</dbReference>
<keyword evidence="5" id="KW-0324">Glycolysis</keyword>
<feature type="domain" description="Glucose-6-phosphate isomerase prokaryote" evidence="7">
    <location>
        <begin position="37"/>
        <end position="170"/>
    </location>
</feature>
<evidence type="ECO:0000256" key="3">
    <source>
        <dbReference type="ARBA" id="ARBA00011952"/>
    </source>
</evidence>
<proteinExistence type="inferred from homology"/>
<comment type="catalytic activity">
    <reaction evidence="6">
        <text>alpha-D-glucose 6-phosphate = beta-D-fructose 6-phosphate</text>
        <dbReference type="Rhea" id="RHEA:11816"/>
        <dbReference type="ChEBI" id="CHEBI:57634"/>
        <dbReference type="ChEBI" id="CHEBI:58225"/>
        <dbReference type="EC" id="5.3.1.9"/>
    </reaction>
</comment>
<dbReference type="AlphaFoldDB" id="A0A1G1VEN9"/>
<comment type="caution">
    <text evidence="8">The sequence shown here is derived from an EMBL/GenBank/DDBJ whole genome shotgun (WGS) entry which is preliminary data.</text>
</comment>
<dbReference type="Proteomes" id="UP000178659">
    <property type="component" value="Unassembled WGS sequence"/>
</dbReference>